<dbReference type="InterPro" id="IPR017927">
    <property type="entry name" value="FAD-bd_FR_type"/>
</dbReference>
<gene>
    <name evidence="3" type="ORF">DL1_00820</name>
</gene>
<evidence type="ECO:0000313" key="4">
    <source>
        <dbReference type="Proteomes" id="UP000027725"/>
    </source>
</evidence>
<dbReference type="Gene3D" id="2.40.30.10">
    <property type="entry name" value="Translation factors"/>
    <property type="match status" value="1"/>
</dbReference>
<organism evidence="3 4">
    <name type="scientific">Thioclava dalianensis</name>
    <dbReference type="NCBI Taxonomy" id="1185766"/>
    <lineage>
        <taxon>Bacteria</taxon>
        <taxon>Pseudomonadati</taxon>
        <taxon>Pseudomonadota</taxon>
        <taxon>Alphaproteobacteria</taxon>
        <taxon>Rhodobacterales</taxon>
        <taxon>Paracoccaceae</taxon>
        <taxon>Thioclava</taxon>
    </lineage>
</organism>
<keyword evidence="4" id="KW-1185">Reference proteome</keyword>
<evidence type="ECO:0000313" key="3">
    <source>
        <dbReference type="EMBL" id="KEP71589.1"/>
    </source>
</evidence>
<dbReference type="PROSITE" id="PS51384">
    <property type="entry name" value="FAD_FR"/>
    <property type="match status" value="1"/>
</dbReference>
<dbReference type="OrthoDB" id="9792185at2"/>
<proteinExistence type="predicted"/>
<feature type="domain" description="FAD-binding FR-type" evidence="2">
    <location>
        <begin position="1"/>
        <end position="101"/>
    </location>
</feature>
<dbReference type="Gene3D" id="3.40.50.80">
    <property type="entry name" value="Nucleotide-binding domain of ferredoxin-NADP reductase (FNR) module"/>
    <property type="match status" value="1"/>
</dbReference>
<dbReference type="InterPro" id="IPR001433">
    <property type="entry name" value="OxRdtase_FAD/NAD-bd"/>
</dbReference>
<dbReference type="InterPro" id="IPR050415">
    <property type="entry name" value="MRET"/>
</dbReference>
<comment type="caution">
    <text evidence="3">The sequence shown here is derived from an EMBL/GenBank/DDBJ whole genome shotgun (WGS) entry which is preliminary data.</text>
</comment>
<dbReference type="InterPro" id="IPR017938">
    <property type="entry name" value="Riboflavin_synthase-like_b-brl"/>
</dbReference>
<dbReference type="eggNOG" id="COG1018">
    <property type="taxonomic scope" value="Bacteria"/>
</dbReference>
<dbReference type="PRINTS" id="PR00410">
    <property type="entry name" value="PHEHYDRXLASE"/>
</dbReference>
<dbReference type="SUPFAM" id="SSF63380">
    <property type="entry name" value="Riboflavin synthase domain-like"/>
    <property type="match status" value="1"/>
</dbReference>
<dbReference type="PANTHER" id="PTHR47354:SF5">
    <property type="entry name" value="PROTEIN RFBI"/>
    <property type="match status" value="1"/>
</dbReference>
<dbReference type="InterPro" id="IPR001709">
    <property type="entry name" value="Flavoprot_Pyr_Nucl_cyt_Rdtase"/>
</dbReference>
<dbReference type="AlphaFoldDB" id="A0A074TIW4"/>
<protein>
    <submittedName>
        <fullName evidence="3">Flavodoxin reductase</fullName>
    </submittedName>
</protein>
<evidence type="ECO:0000256" key="1">
    <source>
        <dbReference type="ARBA" id="ARBA00034078"/>
    </source>
</evidence>
<dbReference type="Proteomes" id="UP000027725">
    <property type="component" value="Unassembled WGS sequence"/>
</dbReference>
<dbReference type="RefSeq" id="WP_038061015.1">
    <property type="nucleotide sequence ID" value="NZ_FOVB01000005.1"/>
</dbReference>
<dbReference type="STRING" id="1185766.SAMN05216224_105220"/>
<dbReference type="InterPro" id="IPR008333">
    <property type="entry name" value="Cbr1-like_FAD-bd_dom"/>
</dbReference>
<comment type="cofactor">
    <cofactor evidence="1">
        <name>[2Fe-2S] cluster</name>
        <dbReference type="ChEBI" id="CHEBI:190135"/>
    </cofactor>
</comment>
<dbReference type="PRINTS" id="PR00371">
    <property type="entry name" value="FPNCR"/>
</dbReference>
<evidence type="ECO:0000259" key="2">
    <source>
        <dbReference type="PROSITE" id="PS51384"/>
    </source>
</evidence>
<reference evidence="3 4" key="1">
    <citation type="submission" date="2014-03" db="EMBL/GenBank/DDBJ databases">
        <title>The draft genome sequence of Thioclava dalianensis DLFJ1-1.</title>
        <authorList>
            <person name="Lai Q."/>
            <person name="Shao Z."/>
        </authorList>
    </citation>
    <scope>NUCLEOTIDE SEQUENCE [LARGE SCALE GENOMIC DNA]</scope>
    <source>
        <strain evidence="3 4">DLFJ1-1</strain>
    </source>
</reference>
<sequence>MTHDLTLQSIHPVTHDTYHLSFPRPEGFRYTPGQAVDVTLLREGWRDEARPFTFVNSHEASTLDFIIKSYPDHDGVTRQIATLEPGEQIQISEPWGAIHDAGPGTFIAGGAGITPFIAILRARLEREGTLEGTTLIFSNKRAEDIILREEFEAMEGLKTVFLVTDQDAPGEGVHAGRLDHGFLRQYATAEAAPFYICGPDEMVDDVEKELVSFGISNAQIIREEFD</sequence>
<dbReference type="EMBL" id="JHEH01000001">
    <property type="protein sequence ID" value="KEP71589.1"/>
    <property type="molecule type" value="Genomic_DNA"/>
</dbReference>
<name>A0A074TIW4_9RHOB</name>
<dbReference type="GO" id="GO:0016491">
    <property type="term" value="F:oxidoreductase activity"/>
    <property type="evidence" value="ECO:0007669"/>
    <property type="project" value="InterPro"/>
</dbReference>
<dbReference type="PANTHER" id="PTHR47354">
    <property type="entry name" value="NADH OXIDOREDUCTASE HCR"/>
    <property type="match status" value="1"/>
</dbReference>
<dbReference type="Pfam" id="PF00175">
    <property type="entry name" value="NAD_binding_1"/>
    <property type="match status" value="1"/>
</dbReference>
<dbReference type="InterPro" id="IPR039261">
    <property type="entry name" value="FNR_nucleotide-bd"/>
</dbReference>
<dbReference type="Pfam" id="PF00970">
    <property type="entry name" value="FAD_binding_6"/>
    <property type="match status" value="1"/>
</dbReference>
<dbReference type="SUPFAM" id="SSF52343">
    <property type="entry name" value="Ferredoxin reductase-like, C-terminal NADP-linked domain"/>
    <property type="match status" value="1"/>
</dbReference>
<accession>A0A074TIW4</accession>